<organism evidence="1 2">
    <name type="scientific">Aquamicrobium defluvii</name>
    <dbReference type="NCBI Taxonomy" id="69279"/>
    <lineage>
        <taxon>Bacteria</taxon>
        <taxon>Pseudomonadati</taxon>
        <taxon>Pseudomonadota</taxon>
        <taxon>Alphaproteobacteria</taxon>
        <taxon>Hyphomicrobiales</taxon>
        <taxon>Phyllobacteriaceae</taxon>
        <taxon>Aquamicrobium</taxon>
    </lineage>
</organism>
<proteinExistence type="predicted"/>
<accession>A0A011V326</accession>
<gene>
    <name evidence="1" type="ORF">BG36_13500</name>
</gene>
<evidence type="ECO:0000313" key="2">
    <source>
        <dbReference type="Proteomes" id="UP000019849"/>
    </source>
</evidence>
<comment type="caution">
    <text evidence="1">The sequence shown here is derived from an EMBL/GenBank/DDBJ whole genome shotgun (WGS) entry which is preliminary data.</text>
</comment>
<reference evidence="1 2" key="1">
    <citation type="submission" date="2014-02" db="EMBL/GenBank/DDBJ databases">
        <title>Aquamicrobium defluvii Genome sequencing.</title>
        <authorList>
            <person name="Wang X."/>
        </authorList>
    </citation>
    <scope>NUCLEOTIDE SEQUENCE [LARGE SCALE GENOMIC DNA]</scope>
    <source>
        <strain evidence="1 2">W13Z1</strain>
    </source>
</reference>
<dbReference type="AlphaFoldDB" id="A0A011V326"/>
<dbReference type="STRING" id="69279.BG36_13500"/>
<dbReference type="Proteomes" id="UP000019849">
    <property type="component" value="Unassembled WGS sequence"/>
</dbReference>
<dbReference type="EMBL" id="JENY01000028">
    <property type="protein sequence ID" value="EXL02885.1"/>
    <property type="molecule type" value="Genomic_DNA"/>
</dbReference>
<name>A0A011V326_9HYPH</name>
<dbReference type="RefSeq" id="WP_035030423.1">
    <property type="nucleotide sequence ID" value="NZ_KK073900.1"/>
</dbReference>
<sequence>MPIPVTPAGSAAFIVVPPNGPAYADPAVIDRLEAFVLKRFPLDTVEVARVVQPRIESFTVVCWGPGAGSAASQSRRFVILAALEDFAPHAPEAKPD</sequence>
<protein>
    <submittedName>
        <fullName evidence="1">Uncharacterized protein</fullName>
    </submittedName>
</protein>
<dbReference type="HOGENOM" id="CLU_2353757_0_0_5"/>
<evidence type="ECO:0000313" key="1">
    <source>
        <dbReference type="EMBL" id="EXL02885.1"/>
    </source>
</evidence>
<dbReference type="PATRIC" id="fig|69279.3.peg.3793"/>